<evidence type="ECO:0000256" key="3">
    <source>
        <dbReference type="ARBA" id="ARBA00004498"/>
    </source>
</evidence>
<evidence type="ECO:0000259" key="40">
    <source>
        <dbReference type="PROSITE" id="PS50240"/>
    </source>
</evidence>
<feature type="disulfide bond" evidence="28">
    <location>
        <begin position="2557"/>
        <end position="2569"/>
    </location>
</feature>
<dbReference type="InterPro" id="IPR035914">
    <property type="entry name" value="Sperma_CUB_dom_sf"/>
</dbReference>
<dbReference type="SUPFAM" id="SSF48065">
    <property type="entry name" value="DBL homology domain (DH-domain)"/>
    <property type="match status" value="1"/>
</dbReference>
<comment type="caution">
    <text evidence="42">The sequence shown here is derived from an EMBL/GenBank/DDBJ whole genome shotgun (WGS) entry which is preliminary data.</text>
</comment>
<dbReference type="PROSITE" id="PS50871">
    <property type="entry name" value="C1Q"/>
    <property type="match status" value="1"/>
</dbReference>
<dbReference type="PROSITE" id="PS50240">
    <property type="entry name" value="TRYPSIN_DOM"/>
    <property type="match status" value="2"/>
</dbReference>
<comment type="similarity">
    <text evidence="5">Belongs to the AB hydrolase superfamily.</text>
</comment>
<keyword evidence="23 28" id="KW-1015">Disulfide bond</keyword>
<dbReference type="Gene3D" id="2.30.29.30">
    <property type="entry name" value="Pleckstrin-homology domain (PH domain)/Phosphotyrosine-binding domain (PTB)"/>
    <property type="match status" value="1"/>
</dbReference>
<dbReference type="FunFam" id="2.40.10.10:FF:000003">
    <property type="entry name" value="Transmembrane serine protease 3"/>
    <property type="match status" value="1"/>
</dbReference>
<dbReference type="FunFam" id="1.20.900.10:FF:000002">
    <property type="entry name" value="Rho guanine nucleotide exchange factor 9"/>
    <property type="match status" value="1"/>
</dbReference>
<dbReference type="GO" id="GO:0005739">
    <property type="term" value="C:mitochondrion"/>
    <property type="evidence" value="ECO:0007669"/>
    <property type="project" value="UniProtKB-SubCell"/>
</dbReference>
<keyword evidence="22 33" id="KW-0472">Membrane</keyword>
<dbReference type="Gene3D" id="2.40.10.10">
    <property type="entry name" value="Trypsin-like serine proteases"/>
    <property type="match status" value="3"/>
</dbReference>
<dbReference type="SUPFAM" id="SSF49842">
    <property type="entry name" value="TNF-like"/>
    <property type="match status" value="1"/>
</dbReference>
<feature type="region of interest" description="Disordered" evidence="32">
    <location>
        <begin position="1457"/>
        <end position="1478"/>
    </location>
</feature>
<dbReference type="SUPFAM" id="SSF57424">
    <property type="entry name" value="LDL receptor-like module"/>
    <property type="match status" value="6"/>
</dbReference>
<feature type="domain" description="Peptidase S1" evidence="40">
    <location>
        <begin position="2685"/>
        <end position="2899"/>
    </location>
</feature>
<evidence type="ECO:0000256" key="23">
    <source>
        <dbReference type="ARBA" id="ARBA00023157"/>
    </source>
</evidence>
<dbReference type="InterPro" id="IPR000859">
    <property type="entry name" value="CUB_dom"/>
</dbReference>
<feature type="domain" description="DH" evidence="37">
    <location>
        <begin position="1700"/>
        <end position="1884"/>
    </location>
</feature>
<evidence type="ECO:0000256" key="28">
    <source>
        <dbReference type="PROSITE-ProRule" id="PRU00124"/>
    </source>
</evidence>
<dbReference type="FunFam" id="2.40.10.10:FF:000007">
    <property type="entry name" value="Transmembrane serine protease 7"/>
    <property type="match status" value="1"/>
</dbReference>
<feature type="region of interest" description="Disordered" evidence="32">
    <location>
        <begin position="651"/>
        <end position="673"/>
    </location>
</feature>
<evidence type="ECO:0000256" key="24">
    <source>
        <dbReference type="ARBA" id="ARBA00023180"/>
    </source>
</evidence>
<evidence type="ECO:0000256" key="31">
    <source>
        <dbReference type="RuleBase" id="RU363034"/>
    </source>
</evidence>
<feature type="disulfide bond" evidence="28">
    <location>
        <begin position="2576"/>
        <end position="2591"/>
    </location>
</feature>
<evidence type="ECO:0000259" key="35">
    <source>
        <dbReference type="PROSITE" id="PS50002"/>
    </source>
</evidence>
<evidence type="ECO:0000256" key="1">
    <source>
        <dbReference type="ARBA" id="ARBA00004173"/>
    </source>
</evidence>
<dbReference type="EMBL" id="VOFY01000022">
    <property type="protein sequence ID" value="KAA8580775.1"/>
    <property type="molecule type" value="Genomic_DNA"/>
</dbReference>
<evidence type="ECO:0000256" key="19">
    <source>
        <dbReference type="ARBA" id="ARBA00022989"/>
    </source>
</evidence>
<evidence type="ECO:0000256" key="20">
    <source>
        <dbReference type="ARBA" id="ARBA00023119"/>
    </source>
</evidence>
<dbReference type="InterPro" id="IPR001073">
    <property type="entry name" value="C1q_dom"/>
</dbReference>
<evidence type="ECO:0000259" key="34">
    <source>
        <dbReference type="PROSITE" id="PS01180"/>
    </source>
</evidence>
<feature type="region of interest" description="Disordered" evidence="32">
    <location>
        <begin position="2996"/>
        <end position="3025"/>
    </location>
</feature>
<evidence type="ECO:0000256" key="2">
    <source>
        <dbReference type="ARBA" id="ARBA00004496"/>
    </source>
</evidence>
<evidence type="ECO:0000256" key="18">
    <source>
        <dbReference type="ARBA" id="ARBA00022968"/>
    </source>
</evidence>
<dbReference type="InterPro" id="IPR008160">
    <property type="entry name" value="Collagen"/>
</dbReference>
<dbReference type="GO" id="GO:0004252">
    <property type="term" value="F:serine-type endopeptidase activity"/>
    <property type="evidence" value="ECO:0007669"/>
    <property type="project" value="InterPro"/>
</dbReference>
<evidence type="ECO:0000256" key="27">
    <source>
        <dbReference type="ARBA" id="ARBA00047972"/>
    </source>
</evidence>
<feature type="disulfide bond" evidence="28">
    <location>
        <begin position="3588"/>
        <end position="3603"/>
    </location>
</feature>
<dbReference type="SMART" id="SM00233">
    <property type="entry name" value="PH"/>
    <property type="match status" value="1"/>
</dbReference>
<feature type="region of interest" description="Disordered" evidence="32">
    <location>
        <begin position="927"/>
        <end position="957"/>
    </location>
</feature>
<dbReference type="GO" id="GO:0008474">
    <property type="term" value="F:palmitoyl-(protein) hydrolase activity"/>
    <property type="evidence" value="ECO:0007669"/>
    <property type="project" value="UniProtKB-EC"/>
</dbReference>
<keyword evidence="11" id="KW-0344">Guanine-nucleotide releasing factor</keyword>
<dbReference type="Pfam" id="PF00431">
    <property type="entry name" value="CUB"/>
    <property type="match status" value="1"/>
</dbReference>
<keyword evidence="15 31" id="KW-0378">Hydrolase</keyword>
<name>A0A5J5CIM9_9PERO</name>
<evidence type="ECO:0000259" key="39">
    <source>
        <dbReference type="PROSITE" id="PS50024"/>
    </source>
</evidence>
<dbReference type="SMART" id="SM00033">
    <property type="entry name" value="CH"/>
    <property type="match status" value="1"/>
</dbReference>
<keyword evidence="16 31" id="KW-0720">Serine protease</keyword>
<dbReference type="PROSITE" id="PS50024">
    <property type="entry name" value="SEA"/>
    <property type="match status" value="1"/>
</dbReference>
<dbReference type="InterPro" id="IPR002172">
    <property type="entry name" value="LDrepeatLR_classA_rpt"/>
</dbReference>
<dbReference type="EC" id="3.4.21.-" evidence="31"/>
<evidence type="ECO:0000313" key="42">
    <source>
        <dbReference type="EMBL" id="KAA8580775.1"/>
    </source>
</evidence>
<keyword evidence="17" id="KW-0809">Transit peptide</keyword>
<accession>A0A5J5CIM9</accession>
<evidence type="ECO:0000256" key="17">
    <source>
        <dbReference type="ARBA" id="ARBA00022946"/>
    </source>
</evidence>
<dbReference type="SUPFAM" id="SSF50729">
    <property type="entry name" value="PH domain-like"/>
    <property type="match status" value="1"/>
</dbReference>
<dbReference type="InterPro" id="IPR000073">
    <property type="entry name" value="AB_hydrolase_1"/>
</dbReference>
<organism evidence="42 43">
    <name type="scientific">Etheostoma spectabile</name>
    <name type="common">orangethroat darter</name>
    <dbReference type="NCBI Taxonomy" id="54343"/>
    <lineage>
        <taxon>Eukaryota</taxon>
        <taxon>Metazoa</taxon>
        <taxon>Chordata</taxon>
        <taxon>Craniata</taxon>
        <taxon>Vertebrata</taxon>
        <taxon>Euteleostomi</taxon>
        <taxon>Actinopterygii</taxon>
        <taxon>Neopterygii</taxon>
        <taxon>Teleostei</taxon>
        <taxon>Neoteleostei</taxon>
        <taxon>Acanthomorphata</taxon>
        <taxon>Eupercaria</taxon>
        <taxon>Perciformes</taxon>
        <taxon>Percoidei</taxon>
        <taxon>Percidae</taxon>
        <taxon>Etheostomatinae</taxon>
        <taxon>Etheostoma</taxon>
    </lineage>
</organism>
<feature type="compositionally biased region" description="Low complexity" evidence="32">
    <location>
        <begin position="1222"/>
        <end position="1232"/>
    </location>
</feature>
<dbReference type="FunFam" id="4.10.400.10:FF:000065">
    <property type="entry name" value="Transmembrane protease serine 7"/>
    <property type="match status" value="1"/>
</dbReference>
<proteinExistence type="inferred from homology"/>
<dbReference type="Gene3D" id="2.60.120.40">
    <property type="match status" value="1"/>
</dbReference>
<dbReference type="SMART" id="SM00192">
    <property type="entry name" value="LDLa"/>
    <property type="match status" value="7"/>
</dbReference>
<dbReference type="GO" id="GO:0102390">
    <property type="term" value="F:mycophenolic acid acyl-glucuronide esterase activity"/>
    <property type="evidence" value="ECO:0007669"/>
    <property type="project" value="UniProtKB-EC"/>
</dbReference>
<dbReference type="InterPro" id="IPR001452">
    <property type="entry name" value="SH3_domain"/>
</dbReference>
<dbReference type="PROSITE" id="PS00134">
    <property type="entry name" value="TRYPSIN_HIS"/>
    <property type="match status" value="2"/>
</dbReference>
<dbReference type="PROSITE" id="PS50010">
    <property type="entry name" value="DH_2"/>
    <property type="match status" value="1"/>
</dbReference>
<dbReference type="SUPFAM" id="SSF50494">
    <property type="entry name" value="Trypsin-like serine proteases"/>
    <property type="match status" value="2"/>
</dbReference>
<dbReference type="SUPFAM" id="SSF82671">
    <property type="entry name" value="SEA domain"/>
    <property type="match status" value="1"/>
</dbReference>
<dbReference type="CDD" id="cd01224">
    <property type="entry name" value="PH_Collybistin_ASEF"/>
    <property type="match status" value="1"/>
</dbReference>
<feature type="domain" description="C1q" evidence="41">
    <location>
        <begin position="693"/>
        <end position="831"/>
    </location>
</feature>
<dbReference type="InterPro" id="IPR003096">
    <property type="entry name" value="SM22_calponin"/>
</dbReference>
<protein>
    <recommendedName>
        <fullName evidence="30">Transgelin</fullName>
        <ecNumber evidence="31">3.4.21.-</ecNumber>
    </recommendedName>
</protein>
<feature type="disulfide bond" evidence="28">
    <location>
        <begin position="3534"/>
        <end position="3546"/>
    </location>
</feature>
<dbReference type="Gene3D" id="1.20.900.10">
    <property type="entry name" value="Dbl homology (DH) domain"/>
    <property type="match status" value="1"/>
</dbReference>
<dbReference type="InterPro" id="IPR023415">
    <property type="entry name" value="LDLR_class-A_CS"/>
</dbReference>
<dbReference type="PRINTS" id="PR00888">
    <property type="entry name" value="SM22CALPONIN"/>
</dbReference>
<dbReference type="InterPro" id="IPR009003">
    <property type="entry name" value="Peptidase_S1_PA"/>
</dbReference>
<dbReference type="SMART" id="SM00325">
    <property type="entry name" value="RhoGEF"/>
    <property type="match status" value="1"/>
</dbReference>
<evidence type="ECO:0000256" key="32">
    <source>
        <dbReference type="SAM" id="MobiDB-lite"/>
    </source>
</evidence>
<keyword evidence="7 29" id="KW-0728">SH3 domain</keyword>
<dbReference type="Pfam" id="PF22697">
    <property type="entry name" value="SOS1_NGEF_PH"/>
    <property type="match status" value="1"/>
</dbReference>
<dbReference type="InterPro" id="IPR018114">
    <property type="entry name" value="TRYPSIN_HIS"/>
</dbReference>
<comment type="caution">
    <text evidence="28">Lacks conserved residue(s) required for the propagation of feature annotation.</text>
</comment>
<dbReference type="PRINTS" id="PR00007">
    <property type="entry name" value="COMPLEMNTC1Q"/>
</dbReference>
<sequence>MAAVALRSCRRGLSHILSNGGLAALSSQRLQGDRRHKSTVQYASRPDLPKLAYRRVKGKSPGVVFLPGYGSNMNGQKAEALEEFCRSLGHACLRFDYTGHGASDGVLSEGTIGTWKKDVLFVLDELVEGPQIMVGSSIGGWFMLLAAIARPEKTAALVGISTAADHIVTLFNSLPLETRKEFEEKGEWTLPTKHSEEGHYKFSMDFLKEAENHCVLQSPIPITCPVRLIHGLKDEDVPWHISMQVAERVLSPDVDVILRRNGQHRMSDRDDIKLMVYTIDDLIDKLTTLSVARTAMANRGPSYGLSREVQEKIEQKYDQDLEQRLVDWIVAQCGGNLERPPTGRENFQKWLMDGTILCRLINSLYPRGKEPIKKIPDTQMAFKQMEKISQFLQAAEAYGVTTTDIFQTVDLWEGKDMAAVQRTLMALGSVAVTKDDGHYRGDRDWFHRKAQGYRREFSQEQLRQGQSLIGLQMGSNRGASQSGMTGYGTMLQIRLRDSFLLLLLAVGCVTQEETQIKGCFCGHPGIPGDPGHNGTPGRDGRDGLRGDKGDQGQVGPTGPAGNDGLKGDKGELGAVGPAGLKGKRGDNGERGPPGKMGPQGVQGPIGLKGNKGELGLPGPQGPKGDLGPLGPEGQKGEIGLRGDRGIQGPLGPPGRPGHKGEIGVPGQKGNIGYRGDKGTQGEKGDIGEKGDAPVNPKSAFSVGLTSQSKLPAANAPIRFDKIIYNLQNHYDSQTGRFTCSTAGAYFFTYHITVFSRNVKVALVKNGAKIIHTTDTYQSSEDQAAGGAVLHLDVGDKVWLQVAGGELFNGLFADEDDDTTFSGFLIFGAEQQDRVLSTSEDSLPCLHHCKADPLIRSRPLSDIYPFHSHADRSEVPCLLSGCVVQPMTASSDENRLNGINSSAWTNPVIGQPEGKPYSSRIMRLFSNSRKGPVPAHSPTTDSTTSTHSSDSNSVPQSWSGLSGLGVVDSFKKLRSSVLQGIQSKGAFAHDGEHDPSDQEITNGTGVANIDPGLDDAENHLHFAEGYSVANGDFDGQKLAVKSRCGSDIEDYDDDEENDEDGFTRNTRLSRSIRRAYGAGRISLLDTGNRRLAGRSTNEVTDSLKPYQTSRINVQTKNINDNTNVKVLSRLSKSAENLHIFKAPFRRKAQMPGPPLFQEEPERTSLSSETPNIQRTASASSVDLQDHAVSRRKSPVMTKGPMLKLVGSMTDLTVRRRQSPSPSPTSRTPLSPLTRLHDDYSRRVPCLTTSERQRRPSPVRARVMSVEHNPLVHQQPESYASPQQHQLLISQVSVEPPEGTEQTSPAHYELPTVATTSSYKQTAECDSCLWQKEHSQQEETEVNMQPNECICRGPDPDRENQEVTSDQQGPEALLQTEELSPTTSNTPPISSTCLLESPTSPTSRTTPTEIACVKPRRRSGRPRPRPISDYGQLLSRKHSIPEEVVEVHAEERTANTSLTKDYSGNDAMTCGTGDSPENYSINGDVQGMRQRPISVIGAVDLFSSDAEEKDDRLPSPLSRPPIPSHQVPPYRAVSARFRPSTLSQSTPIGLDRLGRRKLHRVLSDGVSECSATLDDSVSEEEEGSFDELTDVTTYLQPGVELSVLNEWISSGHTVYAEAAWDHVTMEEQELAFKAGDVIRVLEASHKDWWWGRGADKESWFPSSFVRVRVNQEGSSAESVESVADQENPTSRDTHSAQHKEQMRTNVVQEIMNTERIYIKHLKDICEGYIRQCRKHPDMFTELQLKTIFSNIEDIYRFQRQFIKDLEKKYNKDQPHLSEIGSCFLLQGEGFSIYSDYCNTHPAACAELQRLMKSGKYKHFFEACRLLQQMIDISIAGFLLTPVQKICKYPLQLGELLKYTPKDHSDYSGVSKAYEAMKNVASLINERKRRQESVDTIAHWQVAILHWEGPDVLERSSELIHSGELTRVVRQGKMQQRSFFLFDHQLVFCKKDILRRDLLHYRGQLDMDQTEVVDVPDGRDLDLGLTLRNALRLRNASTLEFICVLCCRKAQDKQRWLQAFAKERCRVKEDQEMGMEISEEQRRQAIVNARRAKQKKSKTIGYSGSVPPHHQNLHPLHQRHITIPTSVPQQQVFSLAEPPKRKPYHLLDACVMGTERQASETTIGDEDVSQTDAASIADVSVEVATVDHTLQKLYRKYRKTRRKPKGLKRLWAYLLSIRHLTVITTAVVFVVVVVMWSLLWVFIFRRESNSGVYFAGMFRVANVEFIPEYRQEQSSEFVSMANKIQHVVSNVYKVSSVARLYKQAVISDLSHNNKGGVLVHFWMVFVVPQLKSPAVCEECVGAIFRDSVHISMMNRSSVGYLLGLPVDIDSILINAVQRSDYSSNGAGSQCVDKLYANLPGASVPLNVFSSWGGVNCHVKLTAAPGSLIRLTVTSFVIEPSDCVNDALTVYDALLPMRGRILHRLCESVSSSFSLVSTSNVMLLSFRMTNDNKSFRGHFQAIAEEECMSQIETHIMPDITGQIYSPFHPSLLPPQCFCTWKFETPNSALGVALHFCGSYVGHHTVFRIADHSPEVEFRSSSRNSAQPFQASYSSYNISQPCPESHFLCSTGLCVEKSRRCDGLDDCQDESDEVFCSRPKKNCGGNSPLHPLYVCNGETDCTNGIDEINCTQETTCSEIRYQCNSGSCIMKKNAKCDGVHDCQDHSDEADCACGRPSLKKVGSSSGPERIVGGDNSVEGEWPWQVSLHFSGNLYCGASVLSSNWLISAAHCFSKERLSDPRYWSAHLGMLTQGSAKHVAEIQRIVVHEYYNTYTFDYDIALLQLKKPWPPSLSPLVQPVCLPPPSHTVTDNHRCLVTGWGYRSEEDKVLPSVLQKAQVSLLSQTDCKKSYGPVSPRMLCAGVPSGEQDACRVSSHLTESPIIIWRLRGSSVLSGSGRGSLVPDWHCQLGGGLWQTKPAWGLHQGQQVHLLDLQPHQLTRGNSQFCPALPPYHPKAQQPNSNCIVAYRLSGAKRNSAMRTLPKSKTCEVYCVSGHGHSNCTAQGEGQLKEPTQSLSPPTKPKDQAEQKIEGGQAPVCGSWRRWMLGVLPFFPFAAAIALTLHFFTSPPSSVFFLGGSLEFPNLSFSSELTDSTSPQFRLQVQALNHYLKRELGTVCVRVPETPRDRALSRLRTSLAFVSPARPRQQDEEVNLSLTLGLRGRDRAVGQARMTEGLGGGQRYEKGDLDIGAKGQESIPPRVLPLHGHQFSELYDSSPWRSYYLHSGITAFSEGAEGLNVFYWSKFSAPDDVAVAIRRSGPERLQRRLPGSNKVLRDSRNEQRYYMEQDDDMLHLLGLDPDDFESDEKSDKSKNPNSIQSGKWQLGFQAMSFDLYAKYGNNRTLSLVSPKKPYYQWRLRLTSSGNVMLVTFSFSRQRDGAIFKAYFQAIPKAGCGGSISSWNGSISSPYYPSYYPPNIDCTWTLRAPLPGYLISMTIVTIDIQDSSSDGCEKDWLDIGGVKLCNPVSDSSKKRVYSSPLSLHFHSDESLTHKGFYLLYQAFSPEGTCPRQFRCGDGRCIPLRKVCDGVKDCLDGRDEAKCSSCRPGEVLCRNGQCKPQSNQCVSQSSCADSSEEGACAGKCYHVCPNNVCLPKSSVCDGVMDCKDRSDELNCTRAYLKGCSSSSYKCANGKCLSKVNPECDGVKDCVDGSDELRCGCGTRPRKRTKIVGGSDAVAGSWPWQVSLQMDRYGHVCGATLVANRWLISAAHCFQDSDAIKYSDARAWRAYMGMRVMTTGNNGAATRPIRRILLHPQYDQFTSDYDIALLELGAPVFFNELVQPVCVPAPSHTFTTGTSCYVTGWGVLMEDGELASRLQEASVKIINRNTCNKLYDEAVTPRMLCAGNLQGGVDACQGDSGGPLVCLERGRRWFLAGIVSWGEGCARQNRPGVYTQVVRFTDWIHQQTKGQV</sequence>
<feature type="domain" description="PH" evidence="36">
    <location>
        <begin position="1915"/>
        <end position="2022"/>
    </location>
</feature>
<dbReference type="PANTHER" id="PTHR47544">
    <property type="entry name" value="RHO GUANINE NUCLEOTIDE EXCHANGE FACTOR 4"/>
    <property type="match status" value="1"/>
</dbReference>
<feature type="domain" description="Calponin-homology (CH)" evidence="38">
    <location>
        <begin position="319"/>
        <end position="431"/>
    </location>
</feature>
<dbReference type="Pfam" id="PF01391">
    <property type="entry name" value="Collagen"/>
    <property type="match status" value="2"/>
</dbReference>
<gene>
    <name evidence="42" type="ORF">FQN60_013733</name>
</gene>
<dbReference type="Pfam" id="PF00307">
    <property type="entry name" value="CH"/>
    <property type="match status" value="1"/>
</dbReference>
<dbReference type="SUPFAM" id="SSF47576">
    <property type="entry name" value="Calponin-homology domain, CH-domain"/>
    <property type="match status" value="1"/>
</dbReference>
<dbReference type="Pfam" id="PF00621">
    <property type="entry name" value="RhoGEF"/>
    <property type="match status" value="1"/>
</dbReference>
<feature type="domain" description="SH3" evidence="35">
    <location>
        <begin position="1609"/>
        <end position="1668"/>
    </location>
</feature>
<dbReference type="Proteomes" id="UP000327493">
    <property type="component" value="Chromosome 22"/>
</dbReference>
<dbReference type="InterPro" id="IPR035899">
    <property type="entry name" value="DBL_dom_sf"/>
</dbReference>
<dbReference type="InterPro" id="IPR011993">
    <property type="entry name" value="PH-like_dom_sf"/>
</dbReference>
<dbReference type="InterPro" id="IPR000219">
    <property type="entry name" value="DH_dom"/>
</dbReference>
<feature type="region of interest" description="Disordered" evidence="32">
    <location>
        <begin position="1335"/>
        <end position="1428"/>
    </location>
</feature>
<dbReference type="Pfam" id="PF00386">
    <property type="entry name" value="C1q"/>
    <property type="match status" value="1"/>
</dbReference>
<evidence type="ECO:0000256" key="25">
    <source>
        <dbReference type="ARBA" id="ARBA00046047"/>
    </source>
</evidence>
<evidence type="ECO:0000256" key="6">
    <source>
        <dbReference type="ARBA" id="ARBA00009631"/>
    </source>
</evidence>
<feature type="region of interest" description="Disordered" evidence="32">
    <location>
        <begin position="1147"/>
        <end position="1192"/>
    </location>
</feature>
<dbReference type="InterPro" id="IPR036028">
    <property type="entry name" value="SH3-like_dom_sf"/>
</dbReference>
<dbReference type="CDD" id="cd00041">
    <property type="entry name" value="CUB"/>
    <property type="match status" value="2"/>
</dbReference>
<dbReference type="InterPro" id="IPR001849">
    <property type="entry name" value="PH_domain"/>
</dbReference>
<dbReference type="FunFam" id="2.60.120.40:FF:000001">
    <property type="entry name" value="Complement C1q B chain"/>
    <property type="match status" value="1"/>
</dbReference>
<dbReference type="SMART" id="SM00110">
    <property type="entry name" value="C1Q"/>
    <property type="match status" value="1"/>
</dbReference>
<evidence type="ECO:0000313" key="43">
    <source>
        <dbReference type="Proteomes" id="UP000327493"/>
    </source>
</evidence>
<dbReference type="SUPFAM" id="SSF53474">
    <property type="entry name" value="alpha/beta-Hydrolases"/>
    <property type="match status" value="1"/>
</dbReference>
<dbReference type="PROSITE" id="PS01052">
    <property type="entry name" value="CALPONIN_1"/>
    <property type="match status" value="1"/>
</dbReference>
<dbReference type="Gene3D" id="3.40.50.1820">
    <property type="entry name" value="alpha/beta hydrolase"/>
    <property type="match status" value="1"/>
</dbReference>
<dbReference type="InterPro" id="IPR008983">
    <property type="entry name" value="Tumour_necrosis_fac-like_dom"/>
</dbReference>
<keyword evidence="21" id="KW-0496">Mitochondrion</keyword>
<dbReference type="SUPFAM" id="SSF49854">
    <property type="entry name" value="Spermadhesin, CUB domain"/>
    <property type="match status" value="3"/>
</dbReference>
<feature type="domain" description="SEA" evidence="39">
    <location>
        <begin position="2207"/>
        <end position="2335"/>
    </location>
</feature>
<dbReference type="PROSITE" id="PS50021">
    <property type="entry name" value="CH"/>
    <property type="match status" value="1"/>
</dbReference>
<comment type="catalytic activity">
    <reaction evidence="26">
        <text>S-hexadecanoyl-L-cysteinyl-[protein] + H2O = L-cysteinyl-[protein] + hexadecanoate + H(+)</text>
        <dbReference type="Rhea" id="RHEA:19233"/>
        <dbReference type="Rhea" id="RHEA-COMP:10131"/>
        <dbReference type="Rhea" id="RHEA-COMP:11032"/>
        <dbReference type="ChEBI" id="CHEBI:7896"/>
        <dbReference type="ChEBI" id="CHEBI:15377"/>
        <dbReference type="ChEBI" id="CHEBI:15378"/>
        <dbReference type="ChEBI" id="CHEBI:29950"/>
        <dbReference type="ChEBI" id="CHEBI:74151"/>
        <dbReference type="EC" id="3.1.2.22"/>
    </reaction>
    <physiologicalReaction direction="left-to-right" evidence="26">
        <dbReference type="Rhea" id="RHEA:19234"/>
    </physiologicalReaction>
</comment>
<evidence type="ECO:0000256" key="14">
    <source>
        <dbReference type="ARBA" id="ARBA00022729"/>
    </source>
</evidence>
<feature type="region of interest" description="Disordered" evidence="32">
    <location>
        <begin position="1211"/>
        <end position="1258"/>
    </location>
</feature>
<dbReference type="Pfam" id="PF00402">
    <property type="entry name" value="Calponin"/>
    <property type="match status" value="1"/>
</dbReference>
<keyword evidence="10" id="KW-0272">Extracellular matrix</keyword>
<keyword evidence="12 31" id="KW-0645">Protease</keyword>
<feature type="disulfide bond" evidence="28">
    <location>
        <begin position="3611"/>
        <end position="3623"/>
    </location>
</feature>
<evidence type="ECO:0000256" key="5">
    <source>
        <dbReference type="ARBA" id="ARBA00008645"/>
    </source>
</evidence>
<dbReference type="InterPro" id="IPR043504">
    <property type="entry name" value="Peptidase_S1_PA_chymotrypsin"/>
</dbReference>
<feature type="region of interest" description="Disordered" evidence="32">
    <location>
        <begin position="1503"/>
        <end position="1526"/>
    </location>
</feature>
<comment type="similarity">
    <text evidence="6 30">Belongs to the calponin family.</text>
</comment>
<dbReference type="SUPFAM" id="SSF50044">
    <property type="entry name" value="SH3-domain"/>
    <property type="match status" value="1"/>
</dbReference>
<evidence type="ECO:0000256" key="22">
    <source>
        <dbReference type="ARBA" id="ARBA00023136"/>
    </source>
</evidence>
<dbReference type="PRINTS" id="PR00890">
    <property type="entry name" value="TRANSGELIN"/>
</dbReference>
<feature type="transmembrane region" description="Helical" evidence="33">
    <location>
        <begin position="2167"/>
        <end position="2200"/>
    </location>
</feature>
<evidence type="ECO:0000259" key="37">
    <source>
        <dbReference type="PROSITE" id="PS50010"/>
    </source>
</evidence>
<evidence type="ECO:0000256" key="29">
    <source>
        <dbReference type="PROSITE-ProRule" id="PRU00192"/>
    </source>
</evidence>
<feature type="disulfide bond" evidence="28">
    <location>
        <begin position="2631"/>
        <end position="2643"/>
    </location>
</feature>
<feature type="region of interest" description="Disordered" evidence="32">
    <location>
        <begin position="526"/>
        <end position="632"/>
    </location>
</feature>
<evidence type="ECO:0000256" key="11">
    <source>
        <dbReference type="ARBA" id="ARBA00022658"/>
    </source>
</evidence>
<evidence type="ECO:0000256" key="9">
    <source>
        <dbReference type="ARBA" id="ARBA00022525"/>
    </source>
</evidence>
<dbReference type="InterPro" id="IPR055251">
    <property type="entry name" value="SOS1_NGEF_PH"/>
</dbReference>
<dbReference type="CDD" id="cd00190">
    <property type="entry name" value="Tryp_SPc"/>
    <property type="match status" value="2"/>
</dbReference>
<evidence type="ECO:0000259" key="41">
    <source>
        <dbReference type="PROSITE" id="PS50871"/>
    </source>
</evidence>
<comment type="function">
    <text evidence="25">Acts as an acyl-protein thioesterase that hydrolyzes fatty acids from acylated residues in proteins. Regulates the mitochondrial S-depalmitoylation of the nucleophilic active site residue of peroxiredoxin-5/PRDX5, a key antioxidant protein, therefore modulating mitochondrial antioxidant ability. Also catalyzes the deglucuronidation of mycophenolic acid acyl-glucuronide, an active metabolite of the immunosuppressant drug mycophenolate.</text>
</comment>
<keyword evidence="19 33" id="KW-1133">Transmembrane helix</keyword>
<dbReference type="PROSITE" id="PS01209">
    <property type="entry name" value="LDLRA_1"/>
    <property type="match status" value="1"/>
</dbReference>
<dbReference type="PANTHER" id="PTHR47544:SF5">
    <property type="entry name" value="SPERMATOGENESIS-ASSOCIATED 13"/>
    <property type="match status" value="1"/>
</dbReference>
<dbReference type="GO" id="GO:0005085">
    <property type="term" value="F:guanyl-nucleotide exchange factor activity"/>
    <property type="evidence" value="ECO:0007669"/>
    <property type="project" value="UniProtKB-KW"/>
</dbReference>
<keyword evidence="8" id="KW-0963">Cytoplasm</keyword>
<dbReference type="InterPro" id="IPR001254">
    <property type="entry name" value="Trypsin_dom"/>
</dbReference>
<keyword evidence="13 33" id="KW-0812">Transmembrane</keyword>
<dbReference type="SMART" id="SM00042">
    <property type="entry name" value="CUB"/>
    <property type="match status" value="2"/>
</dbReference>
<dbReference type="PROSITE" id="PS50068">
    <property type="entry name" value="LDLRA_2"/>
    <property type="match status" value="6"/>
</dbReference>
<dbReference type="GO" id="GO:0016020">
    <property type="term" value="C:membrane"/>
    <property type="evidence" value="ECO:0007669"/>
    <property type="project" value="UniProtKB-SubCell"/>
</dbReference>
<reference evidence="42 43" key="1">
    <citation type="submission" date="2019-08" db="EMBL/GenBank/DDBJ databases">
        <title>A chromosome-level genome assembly, high-density linkage maps, and genome scans reveal the genomic architecture of hybrid incompatibilities underlying speciation via character displacement in darters (Percidae: Etheostominae).</title>
        <authorList>
            <person name="Moran R.L."/>
            <person name="Catchen J.M."/>
            <person name="Fuller R.C."/>
        </authorList>
    </citation>
    <scope>NUCLEOTIDE SEQUENCE [LARGE SCALE GENOMIC DNA]</scope>
    <source>
        <strain evidence="42">EspeVRDwgs_2016</strain>
        <tissue evidence="42">Muscle</tissue>
    </source>
</reference>
<evidence type="ECO:0000256" key="21">
    <source>
        <dbReference type="ARBA" id="ARBA00023128"/>
    </source>
</evidence>
<dbReference type="GO" id="GO:0005581">
    <property type="term" value="C:collagen trimer"/>
    <property type="evidence" value="ECO:0007669"/>
    <property type="project" value="UniProtKB-KW"/>
</dbReference>
<keyword evidence="9" id="KW-0964">Secreted</keyword>
<feature type="region of interest" description="Disordered" evidence="32">
    <location>
        <begin position="986"/>
        <end position="1005"/>
    </location>
</feature>
<feature type="compositionally biased region" description="Low complexity" evidence="32">
    <location>
        <begin position="935"/>
        <end position="952"/>
    </location>
</feature>
<keyword evidence="18" id="KW-0735">Signal-anchor</keyword>
<dbReference type="PROSITE" id="PS00135">
    <property type="entry name" value="TRYPSIN_SER"/>
    <property type="match status" value="1"/>
</dbReference>
<comment type="subcellular location">
    <subcellularLocation>
        <location evidence="2">Cytoplasm</location>
    </subcellularLocation>
    <subcellularLocation>
        <location evidence="4">Membrane</location>
        <topology evidence="4">Single-pass type II membrane protein</topology>
    </subcellularLocation>
    <subcellularLocation>
        <location evidence="1">Mitochondrion</location>
    </subcellularLocation>
    <subcellularLocation>
        <location evidence="3">Secreted</location>
        <location evidence="3">Extracellular space</location>
        <location evidence="3">Extracellular matrix</location>
    </subcellularLocation>
</comment>
<keyword evidence="24" id="KW-0325">Glycoprotein</keyword>
<evidence type="ECO:0000259" key="38">
    <source>
        <dbReference type="PROSITE" id="PS50021"/>
    </source>
</evidence>
<dbReference type="Pfam" id="PF00089">
    <property type="entry name" value="Trypsin"/>
    <property type="match status" value="2"/>
</dbReference>
<dbReference type="InterPro" id="IPR029058">
    <property type="entry name" value="AB_hydrolase_fold"/>
</dbReference>
<dbReference type="Gene3D" id="2.60.120.290">
    <property type="entry name" value="Spermadhesin, CUB domain"/>
    <property type="match status" value="2"/>
</dbReference>
<evidence type="ECO:0000256" key="7">
    <source>
        <dbReference type="ARBA" id="ARBA00022443"/>
    </source>
</evidence>
<feature type="domain" description="Peptidase S1" evidence="40">
    <location>
        <begin position="3658"/>
        <end position="3896"/>
    </location>
</feature>
<evidence type="ECO:0000256" key="16">
    <source>
        <dbReference type="ARBA" id="ARBA00022825"/>
    </source>
</evidence>
<feature type="domain" description="CUB" evidence="34">
    <location>
        <begin position="2347"/>
        <end position="2458"/>
    </location>
</feature>
<dbReference type="CDD" id="cd00112">
    <property type="entry name" value="LDLa"/>
    <property type="match status" value="5"/>
</dbReference>
<feature type="region of interest" description="Disordered" evidence="32">
    <location>
        <begin position="1673"/>
        <end position="1699"/>
    </location>
</feature>
<feature type="disulfide bond" evidence="28">
    <location>
        <begin position="3504"/>
        <end position="3522"/>
    </location>
</feature>
<dbReference type="PROSITE" id="PS51122">
    <property type="entry name" value="CALPONIN_2"/>
    <property type="match status" value="1"/>
</dbReference>
<dbReference type="Pfam" id="PF01390">
    <property type="entry name" value="SEA"/>
    <property type="match status" value="1"/>
</dbReference>
<dbReference type="InterPro" id="IPR036872">
    <property type="entry name" value="CH_dom_sf"/>
</dbReference>
<evidence type="ECO:0000256" key="12">
    <source>
        <dbReference type="ARBA" id="ARBA00022670"/>
    </source>
</evidence>
<dbReference type="PROSITE" id="PS50002">
    <property type="entry name" value="SH3"/>
    <property type="match status" value="1"/>
</dbReference>
<feature type="compositionally biased region" description="Low complexity" evidence="32">
    <location>
        <begin position="1378"/>
        <end position="1406"/>
    </location>
</feature>
<dbReference type="Gene3D" id="4.10.1220.10">
    <property type="entry name" value="EGF-type module"/>
    <property type="match status" value="1"/>
</dbReference>
<dbReference type="SMART" id="SM00020">
    <property type="entry name" value="Tryp_SPc"/>
    <property type="match status" value="2"/>
</dbReference>
<dbReference type="InterPro" id="IPR033116">
    <property type="entry name" value="TRYPSIN_SER"/>
</dbReference>
<dbReference type="FunFam" id="3.40.50.1820:FF:000164">
    <property type="entry name" value="Mycophenolic acid acyl-glucuronide esterase, mitochondrial"/>
    <property type="match status" value="1"/>
</dbReference>
<feature type="disulfide bond" evidence="28">
    <location>
        <begin position="2564"/>
        <end position="2582"/>
    </location>
</feature>
<feature type="disulfide bond" evidence="28">
    <location>
        <begin position="3541"/>
        <end position="3559"/>
    </location>
</feature>
<dbReference type="GO" id="GO:0006508">
    <property type="term" value="P:proteolysis"/>
    <property type="evidence" value="ECO:0007669"/>
    <property type="project" value="UniProtKB-KW"/>
</dbReference>
<dbReference type="FunFam" id="1.10.418.10:FF:000039">
    <property type="entry name" value="Transgelin"/>
    <property type="match status" value="1"/>
</dbReference>
<feature type="compositionally biased region" description="Basic and acidic residues" evidence="32">
    <location>
        <begin position="986"/>
        <end position="995"/>
    </location>
</feature>
<feature type="disulfide bond" evidence="28">
    <location>
        <begin position="2651"/>
        <end position="2666"/>
    </location>
</feature>
<keyword evidence="43" id="KW-1185">Reference proteome</keyword>
<evidence type="ECO:0000259" key="36">
    <source>
        <dbReference type="PROSITE" id="PS50003"/>
    </source>
</evidence>
<keyword evidence="20" id="KW-0176">Collagen</keyword>
<feature type="domain" description="CUB" evidence="34">
    <location>
        <begin position="3385"/>
        <end position="3492"/>
    </location>
</feature>
<dbReference type="Gene3D" id="1.10.418.10">
    <property type="entry name" value="Calponin-like domain"/>
    <property type="match status" value="1"/>
</dbReference>
<dbReference type="CDD" id="cd21281">
    <property type="entry name" value="CH_TAGLN3"/>
    <property type="match status" value="1"/>
</dbReference>
<feature type="compositionally biased region" description="Basic and acidic residues" evidence="32">
    <location>
        <begin position="538"/>
        <end position="550"/>
    </location>
</feature>
<feature type="disulfide bond" evidence="28">
    <location>
        <begin position="3631"/>
        <end position="3646"/>
    </location>
</feature>
<dbReference type="Gene3D" id="2.30.30.40">
    <property type="entry name" value="SH3 Domains"/>
    <property type="match status" value="1"/>
</dbReference>
<dbReference type="InterPro" id="IPR000082">
    <property type="entry name" value="SEA_dom"/>
</dbReference>
<dbReference type="InterPro" id="IPR001715">
    <property type="entry name" value="CH_dom"/>
</dbReference>
<dbReference type="InterPro" id="IPR036364">
    <property type="entry name" value="SEA_dom_sf"/>
</dbReference>
<evidence type="ECO:0000256" key="30">
    <source>
        <dbReference type="RuleBase" id="RU361224"/>
    </source>
</evidence>
<evidence type="ECO:0000256" key="13">
    <source>
        <dbReference type="ARBA" id="ARBA00022692"/>
    </source>
</evidence>
<dbReference type="Pfam" id="PF00018">
    <property type="entry name" value="SH3_1"/>
    <property type="match status" value="1"/>
</dbReference>
<dbReference type="PROSITE" id="PS01180">
    <property type="entry name" value="CUB"/>
    <property type="match status" value="2"/>
</dbReference>
<feature type="compositionally biased region" description="Polar residues" evidence="32">
    <location>
        <begin position="2996"/>
        <end position="3011"/>
    </location>
</feature>
<feature type="disulfide bond" evidence="28">
    <location>
        <begin position="3516"/>
        <end position="3531"/>
    </location>
</feature>
<feature type="disulfide bond" evidence="28">
    <location>
        <begin position="3553"/>
        <end position="3568"/>
    </location>
</feature>
<dbReference type="Pfam" id="PF00561">
    <property type="entry name" value="Abhydrolase_1"/>
    <property type="match status" value="1"/>
</dbReference>
<evidence type="ECO:0000256" key="33">
    <source>
        <dbReference type="SAM" id="Phobius"/>
    </source>
</evidence>
<comment type="catalytic activity">
    <reaction evidence="27">
        <text>mycophenolic acid O-acyl-beta-D-glucuronide + H2O = mycophenolate + D-glucuronate + H(+)</text>
        <dbReference type="Rhea" id="RHEA:34179"/>
        <dbReference type="ChEBI" id="CHEBI:15377"/>
        <dbReference type="ChEBI" id="CHEBI:15378"/>
        <dbReference type="ChEBI" id="CHEBI:58720"/>
        <dbReference type="ChEBI" id="CHEBI:62932"/>
        <dbReference type="ChEBI" id="CHEBI:66982"/>
        <dbReference type="EC" id="3.1.1.93"/>
    </reaction>
    <physiologicalReaction direction="left-to-right" evidence="27">
        <dbReference type="Rhea" id="RHEA:34180"/>
    </physiologicalReaction>
</comment>
<evidence type="ECO:0000256" key="15">
    <source>
        <dbReference type="ARBA" id="ARBA00022801"/>
    </source>
</evidence>
<evidence type="ECO:0000256" key="8">
    <source>
        <dbReference type="ARBA" id="ARBA00022490"/>
    </source>
</evidence>
<feature type="transmembrane region" description="Helical" evidence="33">
    <location>
        <begin position="3037"/>
        <end position="3058"/>
    </location>
</feature>
<dbReference type="SMART" id="SM00326">
    <property type="entry name" value="SH3"/>
    <property type="match status" value="1"/>
</dbReference>
<dbReference type="InterPro" id="IPR000557">
    <property type="entry name" value="Calponin_repeat"/>
</dbReference>
<feature type="compositionally biased region" description="Polar residues" evidence="32">
    <location>
        <begin position="1162"/>
        <end position="1181"/>
    </location>
</feature>
<feature type="compositionally biased region" description="Basic and acidic residues" evidence="32">
    <location>
        <begin position="3014"/>
        <end position="3023"/>
    </location>
</feature>
<dbReference type="PROSITE" id="PS50003">
    <property type="entry name" value="PH_DOMAIN"/>
    <property type="match status" value="1"/>
</dbReference>
<evidence type="ECO:0000256" key="10">
    <source>
        <dbReference type="ARBA" id="ARBA00022530"/>
    </source>
</evidence>
<feature type="compositionally biased region" description="Basic and acidic residues" evidence="32">
    <location>
        <begin position="1687"/>
        <end position="1699"/>
    </location>
</feature>
<evidence type="ECO:0000256" key="4">
    <source>
        <dbReference type="ARBA" id="ARBA00004606"/>
    </source>
</evidence>
<dbReference type="InterPro" id="IPR036055">
    <property type="entry name" value="LDL_receptor-like_sf"/>
</dbReference>
<keyword evidence="14" id="KW-0732">Signal</keyword>
<feature type="compositionally biased region" description="Basic residues" evidence="32">
    <location>
        <begin position="1412"/>
        <end position="1422"/>
    </location>
</feature>
<dbReference type="Gene3D" id="4.10.400.10">
    <property type="entry name" value="Low-density Lipoprotein Receptor"/>
    <property type="match status" value="5"/>
</dbReference>
<dbReference type="Gene3D" id="3.30.70.960">
    <property type="entry name" value="SEA domain"/>
    <property type="match status" value="1"/>
</dbReference>
<feature type="disulfide bond" evidence="28">
    <location>
        <begin position="3576"/>
        <end position="3594"/>
    </location>
</feature>
<dbReference type="CDD" id="cd00160">
    <property type="entry name" value="RhoGEF"/>
    <property type="match status" value="1"/>
</dbReference>
<evidence type="ECO:0000256" key="26">
    <source>
        <dbReference type="ARBA" id="ARBA00047409"/>
    </source>
</evidence>
<dbReference type="Pfam" id="PF00057">
    <property type="entry name" value="Ldl_recept_a"/>
    <property type="match status" value="5"/>
</dbReference>